<evidence type="ECO:0000313" key="2">
    <source>
        <dbReference type="Proteomes" id="UP000056252"/>
    </source>
</evidence>
<dbReference type="KEGG" id="peo:AS203_01205"/>
<keyword evidence="2" id="KW-1185">Reference proteome</keyword>
<organism evidence="1 2">
    <name type="scientific">Hoylesella enoeca</name>
    <dbReference type="NCBI Taxonomy" id="76123"/>
    <lineage>
        <taxon>Bacteria</taxon>
        <taxon>Pseudomonadati</taxon>
        <taxon>Bacteroidota</taxon>
        <taxon>Bacteroidia</taxon>
        <taxon>Bacteroidales</taxon>
        <taxon>Prevotellaceae</taxon>
        <taxon>Hoylesella</taxon>
    </lineage>
</organism>
<sequence length="99" mass="10852">MFLAWMLLATFVLMHVVKDAHLHHAQENETVAVSANDGGATVKGSCLICDFTFHEASPVAIADFHPLLCFTVITPYIITSQTVYRHIDAINSHSPPFSA</sequence>
<protein>
    <submittedName>
        <fullName evidence="1">Uncharacterized protein</fullName>
    </submittedName>
</protein>
<dbReference type="Proteomes" id="UP000056252">
    <property type="component" value="Chromosome"/>
</dbReference>
<evidence type="ECO:0000313" key="1">
    <source>
        <dbReference type="EMBL" id="ALO49773.1"/>
    </source>
</evidence>
<reference evidence="2" key="1">
    <citation type="submission" date="2015-11" db="EMBL/GenBank/DDBJ databases">
        <authorList>
            <person name="Holder M.E."/>
            <person name="Ajami N.J."/>
            <person name="Petrosino J.F."/>
        </authorList>
    </citation>
    <scope>NUCLEOTIDE SEQUENCE [LARGE SCALE GENOMIC DNA]</scope>
    <source>
        <strain evidence="2">F0113</strain>
    </source>
</reference>
<dbReference type="RefSeq" id="WP_060544521.1">
    <property type="nucleotide sequence ID" value="NZ_JBQNAE010000018.1"/>
</dbReference>
<name>A0A0S2KNC0_9BACT</name>
<accession>A0A0S2KNC0</accession>
<dbReference type="OrthoDB" id="1076439at2"/>
<dbReference type="AlphaFoldDB" id="A0A0S2KNC0"/>
<gene>
    <name evidence="1" type="ORF">AS203_01205</name>
</gene>
<proteinExistence type="predicted"/>
<dbReference type="EMBL" id="CP013195">
    <property type="protein sequence ID" value="ALO49773.1"/>
    <property type="molecule type" value="Genomic_DNA"/>
</dbReference>